<feature type="transmembrane region" description="Helical" evidence="4">
    <location>
        <begin position="20"/>
        <end position="38"/>
    </location>
</feature>
<sequence>MHLTTKIRGLARSKYKTRWLMTLAIALVIGAAIAYVFLSSSTDTSSPQRWIHVEPQLLENRLGLVGRIQAATSLTIAAPFDGVIAEVMVTEGQRVKREQPLLSLDTTQLDIQLRQALTELLKAQKTVQDLVGWENSPDVARVRRTLTNAQFSLSDTERKLIDTRALFERGIVPRMEVDTLEQQVRVQQLDLAAAKAELSTALDKGTGENRQIADMELANAQSRYQALQAQQAQRELVSPFDGIVIRPQVPESDKGLFIQKGTRVTQGTALLGVINLEQIQAVARIEEADLHQVYEGMPVEITGDGFAGLSLQGQIKTIGVQGNSKEMQGAGVTYDLLVAIDPLTSEQRQRIRLNMSAKLAIVTYRNERGLAVPAEALHTGSDGRTFVNYRSELNAQTQQIIVTPGHAVPQGVEVSGLEAGYVEIPGQK</sequence>
<evidence type="ECO:0000313" key="6">
    <source>
        <dbReference type="Proteomes" id="UP000023464"/>
    </source>
</evidence>
<proteinExistence type="predicted"/>
<name>A0A022PMT7_9GAMM</name>
<keyword evidence="4" id="KW-1133">Transmembrane helix</keyword>
<dbReference type="SUPFAM" id="SSF111369">
    <property type="entry name" value="HlyD-like secretion proteins"/>
    <property type="match status" value="1"/>
</dbReference>
<keyword evidence="4" id="KW-0812">Transmembrane</keyword>
<evidence type="ECO:0000313" key="5">
    <source>
        <dbReference type="EMBL" id="EYU16829.1"/>
    </source>
</evidence>
<keyword evidence="4" id="KW-0472">Membrane</keyword>
<dbReference type="PANTHER" id="PTHR32347">
    <property type="entry name" value="EFFLUX SYSTEM COMPONENT YKNX-RELATED"/>
    <property type="match status" value="1"/>
</dbReference>
<evidence type="ECO:0000256" key="1">
    <source>
        <dbReference type="ARBA" id="ARBA00004196"/>
    </source>
</evidence>
<dbReference type="Gene3D" id="2.40.30.170">
    <property type="match status" value="1"/>
</dbReference>
<gene>
    <name evidence="5" type="ORF">BA1DRAFT_00572</name>
</gene>
<keyword evidence="2 3" id="KW-0175">Coiled coil</keyword>
<dbReference type="InterPro" id="IPR050465">
    <property type="entry name" value="UPF0194_transport"/>
</dbReference>
<comment type="caution">
    <text evidence="5">The sequence shown here is derived from an EMBL/GenBank/DDBJ whole genome shotgun (WGS) entry which is preliminary data.</text>
</comment>
<dbReference type="EMBL" id="JFGV01000006">
    <property type="protein sequence ID" value="EYU16829.1"/>
    <property type="molecule type" value="Genomic_DNA"/>
</dbReference>
<evidence type="ECO:0000256" key="4">
    <source>
        <dbReference type="SAM" id="Phobius"/>
    </source>
</evidence>
<dbReference type="Proteomes" id="UP000023464">
    <property type="component" value="Unassembled WGS sequence"/>
</dbReference>
<dbReference type="Gene3D" id="2.40.50.100">
    <property type="match status" value="1"/>
</dbReference>
<feature type="coiled-coil region" evidence="3">
    <location>
        <begin position="177"/>
        <end position="230"/>
    </location>
</feature>
<comment type="subcellular location">
    <subcellularLocation>
        <location evidence="1">Cell envelope</location>
    </subcellularLocation>
</comment>
<reference evidence="5 6" key="1">
    <citation type="submission" date="2014-03" db="EMBL/GenBank/DDBJ databases">
        <title>Draft Genome of Photorhabdus luminescens BA1, an Egyptian Isolate.</title>
        <authorList>
            <person name="Ghazal S."/>
            <person name="Hurst S.G.IV."/>
            <person name="Morris K."/>
            <person name="Thomas K."/>
            <person name="Tisa L.S."/>
        </authorList>
    </citation>
    <scope>NUCLEOTIDE SEQUENCE [LARGE SCALE GENOMIC DNA]</scope>
    <source>
        <strain evidence="5 6">BA1</strain>
    </source>
</reference>
<dbReference type="AlphaFoldDB" id="A0A022PMT7"/>
<dbReference type="Gene3D" id="1.10.287.470">
    <property type="entry name" value="Helix hairpin bin"/>
    <property type="match status" value="1"/>
</dbReference>
<evidence type="ECO:0000256" key="2">
    <source>
        <dbReference type="ARBA" id="ARBA00023054"/>
    </source>
</evidence>
<dbReference type="PATRIC" id="fig|1393736.3.peg.576"/>
<evidence type="ECO:0000256" key="3">
    <source>
        <dbReference type="SAM" id="Coils"/>
    </source>
</evidence>
<organism evidence="5 6">
    <name type="scientific">Photorhabdus aegyptia</name>
    <dbReference type="NCBI Taxonomy" id="2805098"/>
    <lineage>
        <taxon>Bacteria</taxon>
        <taxon>Pseudomonadati</taxon>
        <taxon>Pseudomonadota</taxon>
        <taxon>Gammaproteobacteria</taxon>
        <taxon>Enterobacterales</taxon>
        <taxon>Morganellaceae</taxon>
        <taxon>Photorhabdus</taxon>
    </lineage>
</organism>
<accession>A0A022PMT7</accession>
<protein>
    <submittedName>
        <fullName evidence="5">Multidrug resistance efflux pump</fullName>
    </submittedName>
</protein>
<dbReference type="GO" id="GO:0030313">
    <property type="term" value="C:cell envelope"/>
    <property type="evidence" value="ECO:0007669"/>
    <property type="project" value="UniProtKB-SubCell"/>
</dbReference>
<keyword evidence="6" id="KW-1185">Reference proteome</keyword>